<sequence length="164" mass="18487">MDEASENMAKNFGIEYVVEYKEEKGGLTREATERGIPTILPEAGGEGKVEESDVSILYEGVLNVMKCLGMIKGEPLIKVKPRIIRRSAHVFTEKEGLFYSHVKVGDMVLEGEVIGEIKNIRGETVYELKAPIKGKVFFKLNPLSWGPSLGWFLYMIADVDDYYY</sequence>
<protein>
    <submittedName>
        <fullName evidence="1">Uncharacterized protein</fullName>
    </submittedName>
</protein>
<accession>X1EE48</accession>
<reference evidence="1" key="1">
    <citation type="journal article" date="2014" name="Front. Microbiol.">
        <title>High frequency of phylogenetically diverse reductive dehalogenase-homologous genes in deep subseafloor sedimentary metagenomes.</title>
        <authorList>
            <person name="Kawai M."/>
            <person name="Futagami T."/>
            <person name="Toyoda A."/>
            <person name="Takaki Y."/>
            <person name="Nishi S."/>
            <person name="Hori S."/>
            <person name="Arai W."/>
            <person name="Tsubouchi T."/>
            <person name="Morono Y."/>
            <person name="Uchiyama I."/>
            <person name="Ito T."/>
            <person name="Fujiyama A."/>
            <person name="Inagaki F."/>
            <person name="Takami H."/>
        </authorList>
    </citation>
    <scope>NUCLEOTIDE SEQUENCE</scope>
    <source>
        <strain evidence="1">Expedition CK06-06</strain>
    </source>
</reference>
<dbReference type="SUPFAM" id="SSF53187">
    <property type="entry name" value="Zn-dependent exopeptidases"/>
    <property type="match status" value="1"/>
</dbReference>
<evidence type="ECO:0000313" key="1">
    <source>
        <dbReference type="EMBL" id="GAH18615.1"/>
    </source>
</evidence>
<comment type="caution">
    <text evidence="1">The sequence shown here is derived from an EMBL/GenBank/DDBJ whole genome shotgun (WGS) entry which is preliminary data.</text>
</comment>
<dbReference type="InterPro" id="IPR053138">
    <property type="entry name" value="N-alpha-Ac-DABA_deacetylase"/>
</dbReference>
<dbReference type="PANTHER" id="PTHR37326:SF1">
    <property type="entry name" value="BLL3975 PROTEIN"/>
    <property type="match status" value="1"/>
</dbReference>
<proteinExistence type="predicted"/>
<dbReference type="PANTHER" id="PTHR37326">
    <property type="entry name" value="BLL3975 PROTEIN"/>
    <property type="match status" value="1"/>
</dbReference>
<organism evidence="1">
    <name type="scientific">marine sediment metagenome</name>
    <dbReference type="NCBI Taxonomy" id="412755"/>
    <lineage>
        <taxon>unclassified sequences</taxon>
        <taxon>metagenomes</taxon>
        <taxon>ecological metagenomes</taxon>
    </lineage>
</organism>
<dbReference type="EMBL" id="BARU01004117">
    <property type="protein sequence ID" value="GAH18615.1"/>
    <property type="molecule type" value="Genomic_DNA"/>
</dbReference>
<name>X1EE48_9ZZZZ</name>
<dbReference type="Gene3D" id="3.40.630.10">
    <property type="entry name" value="Zn peptidases"/>
    <property type="match status" value="1"/>
</dbReference>
<gene>
    <name evidence="1" type="ORF">S03H2_08460</name>
</gene>
<dbReference type="AlphaFoldDB" id="X1EE48"/>